<keyword evidence="2" id="KW-1185">Reference proteome</keyword>
<dbReference type="AlphaFoldDB" id="A0A5B9MBI8"/>
<organism evidence="1 2">
    <name type="scientific">Stieleria maiorica</name>
    <dbReference type="NCBI Taxonomy" id="2795974"/>
    <lineage>
        <taxon>Bacteria</taxon>
        <taxon>Pseudomonadati</taxon>
        <taxon>Planctomycetota</taxon>
        <taxon>Planctomycetia</taxon>
        <taxon>Pirellulales</taxon>
        <taxon>Pirellulaceae</taxon>
        <taxon>Stieleria</taxon>
    </lineage>
</organism>
<name>A0A5B9MBI8_9BACT</name>
<gene>
    <name evidence="1" type="ORF">Mal15_26040</name>
</gene>
<dbReference type="RefSeq" id="WP_147868071.1">
    <property type="nucleotide sequence ID" value="NZ_CP036264.1"/>
</dbReference>
<dbReference type="KEGG" id="smam:Mal15_26040"/>
<protein>
    <submittedName>
        <fullName evidence="1">Uncharacterized protein</fullName>
    </submittedName>
</protein>
<reference evidence="1 2" key="1">
    <citation type="submission" date="2019-02" db="EMBL/GenBank/DDBJ databases">
        <title>Planctomycetal bacteria perform biofilm scaping via a novel small molecule.</title>
        <authorList>
            <person name="Jeske O."/>
            <person name="Boedeker C."/>
            <person name="Wiegand S."/>
            <person name="Breitling P."/>
            <person name="Kallscheuer N."/>
            <person name="Jogler M."/>
            <person name="Rohde M."/>
            <person name="Petersen J."/>
            <person name="Medema M.H."/>
            <person name="Surup F."/>
            <person name="Jogler C."/>
        </authorList>
    </citation>
    <scope>NUCLEOTIDE SEQUENCE [LARGE SCALE GENOMIC DNA]</scope>
    <source>
        <strain evidence="1 2">Mal15</strain>
    </source>
</reference>
<dbReference type="Proteomes" id="UP000321353">
    <property type="component" value="Chromosome"/>
</dbReference>
<dbReference type="EMBL" id="CP036264">
    <property type="protein sequence ID" value="QEF98552.1"/>
    <property type="molecule type" value="Genomic_DNA"/>
</dbReference>
<accession>A0A5B9MBI8</accession>
<proteinExistence type="predicted"/>
<evidence type="ECO:0000313" key="1">
    <source>
        <dbReference type="EMBL" id="QEF98552.1"/>
    </source>
</evidence>
<evidence type="ECO:0000313" key="2">
    <source>
        <dbReference type="Proteomes" id="UP000321353"/>
    </source>
</evidence>
<sequence length="115" mass="12481">MKQKERELAGSSFDGRIDSAGQCWNETVGCSNSDSLQQLSLNINGLGSASVVGTGSEIDRRRIVVHRDVDRFNARRQELPATRCARLDVSAGFALMTIGSVAMPAHMDVRTNCVI</sequence>